<dbReference type="EC" id="2.7.13.3" evidence="3"/>
<name>A0ABS4WY71_9MICO</name>
<keyword evidence="6 12" id="KW-0812">Transmembrane</keyword>
<dbReference type="InterPro" id="IPR050428">
    <property type="entry name" value="TCS_sensor_his_kinase"/>
</dbReference>
<dbReference type="PANTHER" id="PTHR45436:SF5">
    <property type="entry name" value="SENSOR HISTIDINE KINASE TRCS"/>
    <property type="match status" value="1"/>
</dbReference>
<feature type="transmembrane region" description="Helical" evidence="12">
    <location>
        <begin position="193"/>
        <end position="212"/>
    </location>
</feature>
<evidence type="ECO:0000256" key="11">
    <source>
        <dbReference type="SAM" id="MobiDB-lite"/>
    </source>
</evidence>
<dbReference type="GO" id="GO:0016301">
    <property type="term" value="F:kinase activity"/>
    <property type="evidence" value="ECO:0007669"/>
    <property type="project" value="UniProtKB-KW"/>
</dbReference>
<feature type="transmembrane region" description="Helical" evidence="12">
    <location>
        <begin position="24"/>
        <end position="46"/>
    </location>
</feature>
<evidence type="ECO:0000256" key="5">
    <source>
        <dbReference type="ARBA" id="ARBA00022679"/>
    </source>
</evidence>
<evidence type="ECO:0000256" key="3">
    <source>
        <dbReference type="ARBA" id="ARBA00012438"/>
    </source>
</evidence>
<protein>
    <recommendedName>
        <fullName evidence="3">histidine kinase</fullName>
        <ecNumber evidence="3">2.7.13.3</ecNumber>
    </recommendedName>
</protein>
<dbReference type="CDD" id="cd00082">
    <property type="entry name" value="HisKA"/>
    <property type="match status" value="1"/>
</dbReference>
<evidence type="ECO:0000256" key="10">
    <source>
        <dbReference type="ARBA" id="ARBA00023136"/>
    </source>
</evidence>
<evidence type="ECO:0000256" key="6">
    <source>
        <dbReference type="ARBA" id="ARBA00022692"/>
    </source>
</evidence>
<keyword evidence="16" id="KW-1185">Reference proteome</keyword>
<dbReference type="Gene3D" id="3.30.565.10">
    <property type="entry name" value="Histidine kinase-like ATPase, C-terminal domain"/>
    <property type="match status" value="1"/>
</dbReference>
<comment type="subcellular location">
    <subcellularLocation>
        <location evidence="2">Cell membrane</location>
    </subcellularLocation>
</comment>
<sequence length="530" mass="57542">MGARKSRREGERAAGRSWTVRTQVLTTMLAFMVVGLAVTGVLTYAAQFRSLDERVHSELLQEYSELRLIAESTTDDGSFTHSTVDEVLKTATDSAAPSDNESVIALLDGRPAHKPRTQDFELIPDDSAQSQRVLQQILAVHEPGRTVTTTLSLGDRELRVLVASVQVTGDDAEGVYVVANDIGVQKQDLWQSVLTFAGLSVITLLVAGWVGYVVTGRLLKPLGALRSATEQITVDDLEHRIPVPSGNDDIAALATNFNRMLERIQVGFAEQRRFMSDVGHELRTPLTIVRGTLEMTDVGDPADVREAHEIATDELDRMGRVVGDLSELAASARPDYVRPKPLRMQSFARSTFARIERIAEREWELARTADVVADADEQRLTQAVVQLAANAVRYSDEGSRIRFAVDQVLGPDGPEIHLGVQDEGDGIAEDDQRRIFERFTRVDGARGSGSGLGLPIVRAIAAGHGGVVRLLSTPGRGSTFTLVFPQFAGSTNDGADEAGEGEDDEPDDAGGAENRRGPADAPRTRTRRSS</sequence>
<dbReference type="PROSITE" id="PS50885">
    <property type="entry name" value="HAMP"/>
    <property type="match status" value="1"/>
</dbReference>
<dbReference type="CDD" id="cd00075">
    <property type="entry name" value="HATPase"/>
    <property type="match status" value="1"/>
</dbReference>
<proteinExistence type="predicted"/>
<evidence type="ECO:0000313" key="16">
    <source>
        <dbReference type="Proteomes" id="UP001519290"/>
    </source>
</evidence>
<dbReference type="PROSITE" id="PS50109">
    <property type="entry name" value="HIS_KIN"/>
    <property type="match status" value="1"/>
</dbReference>
<evidence type="ECO:0000313" key="15">
    <source>
        <dbReference type="EMBL" id="MBP2381091.1"/>
    </source>
</evidence>
<keyword evidence="8 12" id="KW-1133">Transmembrane helix</keyword>
<organism evidence="15 16">
    <name type="scientific">Brachybacterium sacelli</name>
    <dbReference type="NCBI Taxonomy" id="173364"/>
    <lineage>
        <taxon>Bacteria</taxon>
        <taxon>Bacillati</taxon>
        <taxon>Actinomycetota</taxon>
        <taxon>Actinomycetes</taxon>
        <taxon>Micrococcales</taxon>
        <taxon>Dermabacteraceae</taxon>
        <taxon>Brachybacterium</taxon>
    </lineage>
</organism>
<dbReference type="Pfam" id="PF00512">
    <property type="entry name" value="HisKA"/>
    <property type="match status" value="1"/>
</dbReference>
<dbReference type="InterPro" id="IPR003660">
    <property type="entry name" value="HAMP_dom"/>
</dbReference>
<dbReference type="Gene3D" id="6.10.340.10">
    <property type="match status" value="1"/>
</dbReference>
<dbReference type="SMART" id="SM00304">
    <property type="entry name" value="HAMP"/>
    <property type="match status" value="1"/>
</dbReference>
<dbReference type="InterPro" id="IPR036890">
    <property type="entry name" value="HATPase_C_sf"/>
</dbReference>
<feature type="compositionally biased region" description="Acidic residues" evidence="11">
    <location>
        <begin position="494"/>
        <end position="510"/>
    </location>
</feature>
<evidence type="ECO:0000256" key="1">
    <source>
        <dbReference type="ARBA" id="ARBA00000085"/>
    </source>
</evidence>
<accession>A0ABS4WY71</accession>
<evidence type="ECO:0000256" key="7">
    <source>
        <dbReference type="ARBA" id="ARBA00022777"/>
    </source>
</evidence>
<dbReference type="InterPro" id="IPR004358">
    <property type="entry name" value="Sig_transdc_His_kin-like_C"/>
</dbReference>
<dbReference type="SUPFAM" id="SSF158472">
    <property type="entry name" value="HAMP domain-like"/>
    <property type="match status" value="1"/>
</dbReference>
<dbReference type="PRINTS" id="PR00344">
    <property type="entry name" value="BCTRLSENSOR"/>
</dbReference>
<dbReference type="InterPro" id="IPR005467">
    <property type="entry name" value="His_kinase_dom"/>
</dbReference>
<keyword evidence="4" id="KW-0597">Phosphoprotein</keyword>
<dbReference type="PANTHER" id="PTHR45436">
    <property type="entry name" value="SENSOR HISTIDINE KINASE YKOH"/>
    <property type="match status" value="1"/>
</dbReference>
<evidence type="ECO:0000259" key="14">
    <source>
        <dbReference type="PROSITE" id="PS50885"/>
    </source>
</evidence>
<comment type="caution">
    <text evidence="15">The sequence shown here is derived from an EMBL/GenBank/DDBJ whole genome shotgun (WGS) entry which is preliminary data.</text>
</comment>
<dbReference type="InterPro" id="IPR003594">
    <property type="entry name" value="HATPase_dom"/>
</dbReference>
<evidence type="ECO:0000256" key="2">
    <source>
        <dbReference type="ARBA" id="ARBA00004236"/>
    </source>
</evidence>
<evidence type="ECO:0000259" key="13">
    <source>
        <dbReference type="PROSITE" id="PS50109"/>
    </source>
</evidence>
<evidence type="ECO:0000256" key="8">
    <source>
        <dbReference type="ARBA" id="ARBA00022989"/>
    </source>
</evidence>
<dbReference type="Pfam" id="PF02518">
    <property type="entry name" value="HATPase_c"/>
    <property type="match status" value="1"/>
</dbReference>
<dbReference type="SUPFAM" id="SSF55874">
    <property type="entry name" value="ATPase domain of HSP90 chaperone/DNA topoisomerase II/histidine kinase"/>
    <property type="match status" value="1"/>
</dbReference>
<evidence type="ECO:0000256" key="4">
    <source>
        <dbReference type="ARBA" id="ARBA00022553"/>
    </source>
</evidence>
<dbReference type="SMART" id="SM00388">
    <property type="entry name" value="HisKA"/>
    <property type="match status" value="1"/>
</dbReference>
<dbReference type="Gene3D" id="1.10.287.130">
    <property type="match status" value="1"/>
</dbReference>
<keyword evidence="5" id="KW-0808">Transferase</keyword>
<gene>
    <name evidence="15" type="ORF">JOF43_001048</name>
</gene>
<evidence type="ECO:0000256" key="12">
    <source>
        <dbReference type="SAM" id="Phobius"/>
    </source>
</evidence>
<dbReference type="InterPro" id="IPR036097">
    <property type="entry name" value="HisK_dim/P_sf"/>
</dbReference>
<keyword evidence="9" id="KW-0902">Two-component regulatory system</keyword>
<dbReference type="CDD" id="cd06225">
    <property type="entry name" value="HAMP"/>
    <property type="match status" value="1"/>
</dbReference>
<dbReference type="InterPro" id="IPR003661">
    <property type="entry name" value="HisK_dim/P_dom"/>
</dbReference>
<comment type="catalytic activity">
    <reaction evidence="1">
        <text>ATP + protein L-histidine = ADP + protein N-phospho-L-histidine.</text>
        <dbReference type="EC" id="2.7.13.3"/>
    </reaction>
</comment>
<feature type="domain" description="Histidine kinase" evidence="13">
    <location>
        <begin position="277"/>
        <end position="488"/>
    </location>
</feature>
<feature type="domain" description="HAMP" evidence="14">
    <location>
        <begin position="216"/>
        <end position="269"/>
    </location>
</feature>
<keyword evidence="10 12" id="KW-0472">Membrane</keyword>
<dbReference type="RefSeq" id="WP_209900001.1">
    <property type="nucleotide sequence ID" value="NZ_BAAAJW010000004.1"/>
</dbReference>
<reference evidence="15 16" key="1">
    <citation type="submission" date="2021-03" db="EMBL/GenBank/DDBJ databases">
        <title>Sequencing the genomes of 1000 actinobacteria strains.</title>
        <authorList>
            <person name="Klenk H.-P."/>
        </authorList>
    </citation>
    <scope>NUCLEOTIDE SEQUENCE [LARGE SCALE GENOMIC DNA]</scope>
    <source>
        <strain evidence="15 16">DSM 14566</strain>
    </source>
</reference>
<dbReference type="EMBL" id="JAGIOD010000001">
    <property type="protein sequence ID" value="MBP2381091.1"/>
    <property type="molecule type" value="Genomic_DNA"/>
</dbReference>
<dbReference type="SUPFAM" id="SSF47384">
    <property type="entry name" value="Homodimeric domain of signal transducing histidine kinase"/>
    <property type="match status" value="1"/>
</dbReference>
<dbReference type="SMART" id="SM00387">
    <property type="entry name" value="HATPase_c"/>
    <property type="match status" value="1"/>
</dbReference>
<dbReference type="Pfam" id="PF00672">
    <property type="entry name" value="HAMP"/>
    <property type="match status" value="1"/>
</dbReference>
<keyword evidence="7 15" id="KW-0418">Kinase</keyword>
<dbReference type="Proteomes" id="UP001519290">
    <property type="component" value="Unassembled WGS sequence"/>
</dbReference>
<evidence type="ECO:0000256" key="9">
    <source>
        <dbReference type="ARBA" id="ARBA00023012"/>
    </source>
</evidence>
<feature type="region of interest" description="Disordered" evidence="11">
    <location>
        <begin position="487"/>
        <end position="530"/>
    </location>
</feature>